<dbReference type="InterPro" id="IPR049312">
    <property type="entry name" value="GIDA_C_N"/>
</dbReference>
<dbReference type="InterPro" id="IPR002218">
    <property type="entry name" value="MnmG-rel"/>
</dbReference>
<comment type="similarity">
    <text evidence="3 11">Belongs to the MnmG family.</text>
</comment>
<dbReference type="GO" id="GO:0002098">
    <property type="term" value="P:tRNA wobble uridine modification"/>
    <property type="evidence" value="ECO:0007669"/>
    <property type="project" value="InterPro"/>
</dbReference>
<dbReference type="HAMAP" id="MF_00129">
    <property type="entry name" value="MnmG_GidA"/>
    <property type="match status" value="1"/>
</dbReference>
<dbReference type="InterPro" id="IPR044920">
    <property type="entry name" value="MnmG_C_subdom_sf"/>
</dbReference>
<evidence type="ECO:0000256" key="9">
    <source>
        <dbReference type="ARBA" id="ARBA00025948"/>
    </source>
</evidence>
<dbReference type="EMBL" id="JSWE01000036">
    <property type="protein sequence ID" value="KIE06165.1"/>
    <property type="molecule type" value="Genomic_DNA"/>
</dbReference>
<comment type="subcellular location">
    <subcellularLocation>
        <location evidence="11">Cytoplasm</location>
    </subcellularLocation>
</comment>
<evidence type="ECO:0000256" key="11">
    <source>
        <dbReference type="HAMAP-Rule" id="MF_00129"/>
    </source>
</evidence>
<dbReference type="Gene3D" id="1.10.150.570">
    <property type="entry name" value="GidA associated domain, C-terminal subdomain"/>
    <property type="match status" value="1"/>
</dbReference>
<dbReference type="Proteomes" id="UP000031258">
    <property type="component" value="Unassembled WGS sequence"/>
</dbReference>
<evidence type="ECO:0000256" key="5">
    <source>
        <dbReference type="ARBA" id="ARBA00022630"/>
    </source>
</evidence>
<comment type="cofactor">
    <cofactor evidence="1 11">
        <name>FAD</name>
        <dbReference type="ChEBI" id="CHEBI:57692"/>
    </cofactor>
</comment>
<dbReference type="InterPro" id="IPR004416">
    <property type="entry name" value="MnmG"/>
</dbReference>
<dbReference type="FunFam" id="1.10.150.570:FF:000001">
    <property type="entry name" value="tRNA uridine 5-carboxymethylaminomethyl modification enzyme MnmG"/>
    <property type="match status" value="1"/>
</dbReference>
<gene>
    <name evidence="13" type="primary">mnmG_2</name>
    <name evidence="11" type="synonym">gidA</name>
    <name evidence="11" type="synonym">mnmG</name>
    <name evidence="13" type="ORF">NF27_BK00860</name>
</gene>
<dbReference type="FunFam" id="3.50.50.60:FF:000082">
    <property type="entry name" value="protein MTO1 homolog, mitochondrial isoform X1"/>
    <property type="match status" value="1"/>
</dbReference>
<evidence type="ECO:0000256" key="6">
    <source>
        <dbReference type="ARBA" id="ARBA00022694"/>
    </source>
</evidence>
<evidence type="ECO:0000256" key="8">
    <source>
        <dbReference type="ARBA" id="ARBA00023027"/>
    </source>
</evidence>
<evidence type="ECO:0000256" key="4">
    <source>
        <dbReference type="ARBA" id="ARBA00020461"/>
    </source>
</evidence>
<keyword evidence="8 11" id="KW-0520">NAD</keyword>
<evidence type="ECO:0000259" key="12">
    <source>
        <dbReference type="SMART" id="SM01228"/>
    </source>
</evidence>
<evidence type="ECO:0000256" key="3">
    <source>
        <dbReference type="ARBA" id="ARBA00007653"/>
    </source>
</evidence>
<dbReference type="Pfam" id="PF13932">
    <property type="entry name" value="SAM_GIDA_C"/>
    <property type="match status" value="1"/>
</dbReference>
<dbReference type="Pfam" id="PF21680">
    <property type="entry name" value="GIDA_C_1st"/>
    <property type="match status" value="1"/>
</dbReference>
<dbReference type="GO" id="GO:0050660">
    <property type="term" value="F:flavin adenine dinucleotide binding"/>
    <property type="evidence" value="ECO:0007669"/>
    <property type="project" value="UniProtKB-UniRule"/>
</dbReference>
<evidence type="ECO:0000256" key="1">
    <source>
        <dbReference type="ARBA" id="ARBA00001974"/>
    </source>
</evidence>
<feature type="binding site" evidence="11">
    <location>
        <position position="371"/>
    </location>
    <ligand>
        <name>FAD</name>
        <dbReference type="ChEBI" id="CHEBI:57692"/>
    </ligand>
</feature>
<sequence>MFKVIMKYHFDVIVIGAGHAGCEAAAAAARIGAKTCLITNKPDNIGEMSCNPSIGGVAKGIIVREVDALDGVMAKAIDQAGIHFKMLNASKGPAVWGPRAQADRKLYKKAMQDILYNYPNLKIITAEVTDLIINNNAIQGIAYGSTQLYSKSVVLTTGTFLGGIIHIGTKKTPAGRVNENPSIELAKKIRAIGFNVGRLKTGTPPRIHRDSINWDMLEKQYGDNPPIPFSYMTKEIKVPQIECFITHTTTKTHEIINQNLHLSPMYSGQIESVGPRYCPSIEDKVVRFASKERHQIFLEPEGLDSEVIYPNGISTSLPEEVQFRIVHSIIGMEQANILRPGYAIEYDYIDPRELKPTLETKKIKGLFFAGQINGTTGYEEAAGQGAIAGINAALSIDNKDYTHSRSDSYIGVMISDLTTNGTIEPYRMMTSRAEYRIRLRPDNADLRLTEEAIKHNIVSFERTNFYNNQQENLASIRNELNKITYTPNQLAELGYEISKDGVRRSLYQLLAIPTFNLEKLIKIYPEANKHPRKYLEKLHIESIYSSYEDRQRKDLELYHEEKDILIPSEINYLEIGSLSNEVRLKLDKTKPNSIADAKRIQGITPAAIIALQIFIKKKYG</sequence>
<dbReference type="InterPro" id="IPR040131">
    <property type="entry name" value="MnmG_N"/>
</dbReference>
<dbReference type="PANTHER" id="PTHR11806">
    <property type="entry name" value="GLUCOSE INHIBITED DIVISION PROTEIN A"/>
    <property type="match status" value="1"/>
</dbReference>
<dbReference type="SUPFAM" id="SSF51905">
    <property type="entry name" value="FAD/NAD(P)-binding domain"/>
    <property type="match status" value="1"/>
</dbReference>
<dbReference type="InterPro" id="IPR020595">
    <property type="entry name" value="MnmG-rel_CS"/>
</dbReference>
<dbReference type="Pfam" id="PF01134">
    <property type="entry name" value="GIDA"/>
    <property type="match status" value="1"/>
</dbReference>
<feature type="binding site" evidence="11">
    <location>
        <position position="128"/>
    </location>
    <ligand>
        <name>FAD</name>
        <dbReference type="ChEBI" id="CHEBI:57692"/>
    </ligand>
</feature>
<dbReference type="InterPro" id="IPR026904">
    <property type="entry name" value="MnmG_C"/>
</dbReference>
<dbReference type="SMART" id="SM01228">
    <property type="entry name" value="GIDA_assoc_3"/>
    <property type="match status" value="1"/>
</dbReference>
<dbReference type="NCBIfam" id="TIGR00136">
    <property type="entry name" value="mnmG_gidA"/>
    <property type="match status" value="1"/>
</dbReference>
<feature type="domain" description="tRNA uridine 5-carboxymethylaminomethyl modification enzyme C-terminal subdomain" evidence="12">
    <location>
        <begin position="542"/>
        <end position="613"/>
    </location>
</feature>
<keyword evidence="14" id="KW-1185">Reference proteome</keyword>
<evidence type="ECO:0000313" key="14">
    <source>
        <dbReference type="Proteomes" id="UP000031258"/>
    </source>
</evidence>
<dbReference type="PANTHER" id="PTHR11806:SF0">
    <property type="entry name" value="PROTEIN MTO1 HOMOLOG, MITOCHONDRIAL"/>
    <property type="match status" value="1"/>
</dbReference>
<keyword evidence="7 11" id="KW-0274">FAD</keyword>
<name>A0A0C1R1K5_9RICK</name>
<feature type="binding site" evidence="11">
    <location>
        <position position="182"/>
    </location>
    <ligand>
        <name>FAD</name>
        <dbReference type="ChEBI" id="CHEBI:57692"/>
    </ligand>
</feature>
<dbReference type="GO" id="GO:0030488">
    <property type="term" value="P:tRNA methylation"/>
    <property type="evidence" value="ECO:0007669"/>
    <property type="project" value="TreeGrafter"/>
</dbReference>
<accession>A0A0C1R1K5</accession>
<organism evidence="13 14">
    <name type="scientific">Candidatus Jidaibacter acanthamoebae</name>
    <dbReference type="NCBI Taxonomy" id="86105"/>
    <lineage>
        <taxon>Bacteria</taxon>
        <taxon>Pseudomonadati</taxon>
        <taxon>Pseudomonadota</taxon>
        <taxon>Alphaproteobacteria</taxon>
        <taxon>Rickettsiales</taxon>
        <taxon>Candidatus Midichloriaceae</taxon>
        <taxon>Candidatus Jidaibacter</taxon>
    </lineage>
</organism>
<reference evidence="13 14" key="1">
    <citation type="submission" date="2014-11" db="EMBL/GenBank/DDBJ databases">
        <title>A Rickettsiales Symbiont of Amoebae With Ancient Features.</title>
        <authorList>
            <person name="Schulz F."/>
            <person name="Martijn J."/>
            <person name="Wascher F."/>
            <person name="Kostanjsek R."/>
            <person name="Ettema T.J."/>
            <person name="Horn M."/>
        </authorList>
    </citation>
    <scope>NUCLEOTIDE SEQUENCE [LARGE SCALE GENOMIC DNA]</scope>
    <source>
        <strain evidence="13 14">UWC36</strain>
    </source>
</reference>
<evidence type="ECO:0000256" key="10">
    <source>
        <dbReference type="ARBA" id="ARBA00031800"/>
    </source>
</evidence>
<dbReference type="PROSITE" id="PS01280">
    <property type="entry name" value="GIDA_1"/>
    <property type="match status" value="1"/>
</dbReference>
<dbReference type="FunFam" id="3.50.50.60:FF:000002">
    <property type="entry name" value="tRNA uridine 5-carboxymethylaminomethyl modification enzyme MnmG"/>
    <property type="match status" value="1"/>
</dbReference>
<feature type="binding site" evidence="11">
    <location>
        <begin position="16"/>
        <end position="21"/>
    </location>
    <ligand>
        <name>FAD</name>
        <dbReference type="ChEBI" id="CHEBI:57692"/>
    </ligand>
</feature>
<keyword evidence="6 11" id="KW-0819">tRNA processing</keyword>
<comment type="subunit">
    <text evidence="9 11">Homodimer. Heterotetramer of two MnmE and two MnmG subunits.</text>
</comment>
<dbReference type="GO" id="GO:0005829">
    <property type="term" value="C:cytosol"/>
    <property type="evidence" value="ECO:0007669"/>
    <property type="project" value="TreeGrafter"/>
</dbReference>
<evidence type="ECO:0000256" key="7">
    <source>
        <dbReference type="ARBA" id="ARBA00022827"/>
    </source>
</evidence>
<dbReference type="PATRIC" id="fig|86105.3.peg.163"/>
<dbReference type="AlphaFoldDB" id="A0A0C1R1K5"/>
<dbReference type="InterPro" id="IPR047001">
    <property type="entry name" value="MnmG_C_subdom"/>
</dbReference>
<evidence type="ECO:0000256" key="2">
    <source>
        <dbReference type="ARBA" id="ARBA00003717"/>
    </source>
</evidence>
<dbReference type="InterPro" id="IPR036188">
    <property type="entry name" value="FAD/NAD-bd_sf"/>
</dbReference>
<dbReference type="Gene3D" id="3.50.50.60">
    <property type="entry name" value="FAD/NAD(P)-binding domain"/>
    <property type="match status" value="2"/>
</dbReference>
<evidence type="ECO:0000313" key="13">
    <source>
        <dbReference type="EMBL" id="KIE06165.1"/>
    </source>
</evidence>
<dbReference type="STRING" id="86105.NF27_BK00860"/>
<feature type="binding site" evidence="11">
    <location>
        <begin position="274"/>
        <end position="288"/>
    </location>
    <ligand>
        <name>NAD(+)</name>
        <dbReference type="ChEBI" id="CHEBI:57540"/>
    </ligand>
</feature>
<protein>
    <recommendedName>
        <fullName evidence="4 11">tRNA uridine 5-carboxymethylaminomethyl modification enzyme MnmG</fullName>
    </recommendedName>
    <alternativeName>
        <fullName evidence="10 11">Glucose-inhibited division protein A</fullName>
    </alternativeName>
</protein>
<comment type="caution">
    <text evidence="13">The sequence shown here is derived from an EMBL/GenBank/DDBJ whole genome shotgun (WGS) entry which is preliminary data.</text>
</comment>
<keyword evidence="11" id="KW-0963">Cytoplasm</keyword>
<keyword evidence="5 11" id="KW-0285">Flavoprotein</keyword>
<comment type="function">
    <text evidence="2 11">NAD-binding protein involved in the addition of a carboxymethylaminomethyl (cmnm) group at the wobble position (U34) of certain tRNAs, forming tRNA-cmnm(5)s(2)U34.</text>
</comment>
<proteinExistence type="inferred from homology"/>